<dbReference type="Gene3D" id="1.10.1780.10">
    <property type="entry name" value="Clp, N-terminal domain"/>
    <property type="match status" value="1"/>
</dbReference>
<evidence type="ECO:0000313" key="8">
    <source>
        <dbReference type="EMBL" id="GHP04378.1"/>
    </source>
</evidence>
<dbReference type="Pfam" id="PF07724">
    <property type="entry name" value="AAA_2"/>
    <property type="match status" value="1"/>
</dbReference>
<keyword evidence="1 4" id="KW-0677">Repeat</keyword>
<dbReference type="SUPFAM" id="SSF52540">
    <property type="entry name" value="P-loop containing nucleoside triphosphate hydrolases"/>
    <property type="match status" value="2"/>
</dbReference>
<dbReference type="Pfam" id="PF10431">
    <property type="entry name" value="ClpB_D2-small"/>
    <property type="match status" value="1"/>
</dbReference>
<dbReference type="InterPro" id="IPR041546">
    <property type="entry name" value="ClpA/ClpB_AAA_lid"/>
</dbReference>
<dbReference type="Pfam" id="PF00004">
    <property type="entry name" value="AAA"/>
    <property type="match status" value="1"/>
</dbReference>
<reference evidence="8" key="1">
    <citation type="submission" date="2020-10" db="EMBL/GenBank/DDBJ databases">
        <title>Unveiling of a novel bifunctional photoreceptor, Dualchrome1, isolated from a cosmopolitan green alga.</title>
        <authorList>
            <person name="Suzuki S."/>
            <person name="Kawachi M."/>
        </authorList>
    </citation>
    <scope>NUCLEOTIDE SEQUENCE</scope>
    <source>
        <strain evidence="8">NIES 2893</strain>
    </source>
</reference>
<dbReference type="AlphaFoldDB" id="A0A830HCB8"/>
<evidence type="ECO:0000259" key="7">
    <source>
        <dbReference type="PROSITE" id="PS51903"/>
    </source>
</evidence>
<dbReference type="GO" id="GO:0034605">
    <property type="term" value="P:cellular response to heat"/>
    <property type="evidence" value="ECO:0007669"/>
    <property type="project" value="TreeGrafter"/>
</dbReference>
<feature type="region of interest" description="Disordered" evidence="6">
    <location>
        <begin position="672"/>
        <end position="719"/>
    </location>
</feature>
<dbReference type="Pfam" id="PF17871">
    <property type="entry name" value="AAA_lid_9"/>
    <property type="match status" value="1"/>
</dbReference>
<comment type="caution">
    <text evidence="8">The sequence shown here is derived from an EMBL/GenBank/DDBJ whole genome shotgun (WGS) entry which is preliminary data.</text>
</comment>
<keyword evidence="2" id="KW-0547">Nucleotide-binding</keyword>
<keyword evidence="3" id="KW-0067">ATP-binding</keyword>
<name>A0A830HCB8_9CHLO</name>
<dbReference type="Proteomes" id="UP000660262">
    <property type="component" value="Unassembled WGS sequence"/>
</dbReference>
<dbReference type="PROSITE" id="PS51903">
    <property type="entry name" value="CLP_R"/>
    <property type="match status" value="1"/>
</dbReference>
<evidence type="ECO:0000256" key="3">
    <source>
        <dbReference type="ARBA" id="ARBA00022840"/>
    </source>
</evidence>
<protein>
    <recommendedName>
        <fullName evidence="7">Clp R domain-containing protein</fullName>
    </recommendedName>
</protein>
<keyword evidence="9" id="KW-1185">Reference proteome</keyword>
<dbReference type="Gene3D" id="1.10.8.60">
    <property type="match status" value="1"/>
</dbReference>
<dbReference type="GO" id="GO:0005524">
    <property type="term" value="F:ATP binding"/>
    <property type="evidence" value="ECO:0007669"/>
    <property type="project" value="UniProtKB-KW"/>
</dbReference>
<dbReference type="InterPro" id="IPR004176">
    <property type="entry name" value="Clp_R_N"/>
</dbReference>
<dbReference type="GO" id="GO:0005737">
    <property type="term" value="C:cytoplasm"/>
    <property type="evidence" value="ECO:0007669"/>
    <property type="project" value="TreeGrafter"/>
</dbReference>
<evidence type="ECO:0000256" key="2">
    <source>
        <dbReference type="ARBA" id="ARBA00022741"/>
    </source>
</evidence>
<dbReference type="InterPro" id="IPR003959">
    <property type="entry name" value="ATPase_AAA_core"/>
</dbReference>
<dbReference type="InterPro" id="IPR003593">
    <property type="entry name" value="AAA+_ATPase"/>
</dbReference>
<dbReference type="SUPFAM" id="SSF81923">
    <property type="entry name" value="Double Clp-N motif"/>
    <property type="match status" value="1"/>
</dbReference>
<dbReference type="InterPro" id="IPR036628">
    <property type="entry name" value="Clp_N_dom_sf"/>
</dbReference>
<dbReference type="Gene3D" id="3.40.50.300">
    <property type="entry name" value="P-loop containing nucleotide triphosphate hydrolases"/>
    <property type="match status" value="3"/>
</dbReference>
<dbReference type="GO" id="GO:0016887">
    <property type="term" value="F:ATP hydrolysis activity"/>
    <property type="evidence" value="ECO:0007669"/>
    <property type="project" value="InterPro"/>
</dbReference>
<dbReference type="OrthoDB" id="47330at2759"/>
<evidence type="ECO:0000256" key="6">
    <source>
        <dbReference type="SAM" id="MobiDB-lite"/>
    </source>
</evidence>
<feature type="domain" description="Clp R" evidence="7">
    <location>
        <begin position="43"/>
        <end position="192"/>
    </location>
</feature>
<accession>A0A830HCB8</accession>
<feature type="compositionally biased region" description="Basic and acidic residues" evidence="6">
    <location>
        <begin position="196"/>
        <end position="205"/>
    </location>
</feature>
<dbReference type="CDD" id="cd00009">
    <property type="entry name" value="AAA"/>
    <property type="match status" value="1"/>
</dbReference>
<evidence type="ECO:0000313" key="9">
    <source>
        <dbReference type="Proteomes" id="UP000660262"/>
    </source>
</evidence>
<dbReference type="Pfam" id="PF02861">
    <property type="entry name" value="Clp_N"/>
    <property type="match status" value="1"/>
</dbReference>
<dbReference type="PANTHER" id="PTHR11638:SF185">
    <property type="entry name" value="ATP-DEPENDENT CLP PROTEASE ATP-BINDING SUBUNIT"/>
    <property type="match status" value="1"/>
</dbReference>
<keyword evidence="5" id="KW-0175">Coiled coil</keyword>
<dbReference type="InterPro" id="IPR019489">
    <property type="entry name" value="Clp_ATPase_C"/>
</dbReference>
<organism evidence="8 9">
    <name type="scientific">Pycnococcus provasolii</name>
    <dbReference type="NCBI Taxonomy" id="41880"/>
    <lineage>
        <taxon>Eukaryota</taxon>
        <taxon>Viridiplantae</taxon>
        <taxon>Chlorophyta</taxon>
        <taxon>Pseudoscourfieldiophyceae</taxon>
        <taxon>Pseudoscourfieldiales</taxon>
        <taxon>Pycnococcaceae</taxon>
        <taxon>Pycnococcus</taxon>
    </lineage>
</organism>
<sequence length="1022" mass="110712">MSTPVSLCSSFVKGTGGPVLRASRSLPVQHANRRRGVQTKAVFERFTERAIKSVMLAQSEARMAGKTEVCTDDLLLGLIAESAKASNGFADTGLTLEAAREARAKVFGAGTDDDEFKTPAKTEMPFSVSSKKVFEGAMEASRALGMNYVGPEHVVLSLMEEPSGEKARAVLAAAEVDFETINEHTASKLSAEVEENSGKAEAESGKKRRAAAAGSSKGGAGGEDDKKSALEEFCTDMTALAAEKKIDPVVGRDDETKRCIQILAKRVKNNPILLGDPGVGKTAVVEGLACAIADDMCAEFLKGKRILALDVPGLVAGAKERGELENRVTSLLKELKEAEGEIILAIDEIHTIVGSGGAAGGRGGGGGGMDLANLLKPSLARGEFACIGMTTMREYRKYIEKDPALTRRFQPVDVCEPTQEQAITIMHGLRDIYEDFHRVIFTEEALNAAVSLSHRYVSDRHLPDKAIDLLDEAGSQARLEAHRWRLEKLALRMEQVAGHMDELSTSNVASSEADEAEVLWSEFQTAREAKRQATTGGFYEEAVLLRDREQELRAALEARGNRTSSPSLAVPTVEVGMIEKICAKWTSIPVDGIRATNREKANGLKNELLTRMVGQDPAVFALCTAIKRAVVGVRDPKRPVASFMLCGPTGVGKTELARSLAACYFGGKGAEKEETKEEEQQQQQDGTATPVVAEGGKPNDDGDDSEVGGDRTKAKGHTGAQSNFIRFDMSEYMERHSVSKLIGAPPGYVGYDEGGLLTEMVRKNPHCLILFDEVEKAHPDVFNLLLQVLEDGVLSDSTGRKVNFRHCIICMTSNIGSHLTAGNTGLGFSLPAADESKAEEEADAKLRSKLFDELKNFFRPEFLNRLDDVIAFRPLSRDNVRTLADVALNDTSARVHEFHGCEVMVTRSAMELIVHEGYDEKYGARPLRRAVARLVDDALAEAVLNQSLQHDMIAVLDVDPEDAERLLVHPFPTREAAVAAFDFSRKSPADDIRDAEDAESSSQGMNNSIVFSSIKLKTVEAA</sequence>
<dbReference type="SMART" id="SM01086">
    <property type="entry name" value="ClpB_D2-small"/>
    <property type="match status" value="1"/>
</dbReference>
<dbReference type="PROSITE" id="PS00871">
    <property type="entry name" value="CLPAB_2"/>
    <property type="match status" value="1"/>
</dbReference>
<dbReference type="SMART" id="SM00382">
    <property type="entry name" value="AAA"/>
    <property type="match status" value="2"/>
</dbReference>
<feature type="coiled-coil region" evidence="5">
    <location>
        <begin position="321"/>
        <end position="348"/>
    </location>
</feature>
<dbReference type="InterPro" id="IPR050130">
    <property type="entry name" value="ClpA_ClpB"/>
</dbReference>
<dbReference type="CDD" id="cd19499">
    <property type="entry name" value="RecA-like_ClpB_Hsp104-like"/>
    <property type="match status" value="1"/>
</dbReference>
<evidence type="ECO:0000256" key="1">
    <source>
        <dbReference type="ARBA" id="ARBA00022737"/>
    </source>
</evidence>
<evidence type="ECO:0000256" key="4">
    <source>
        <dbReference type="PROSITE-ProRule" id="PRU01251"/>
    </source>
</evidence>
<proteinExistence type="predicted"/>
<feature type="region of interest" description="Disordered" evidence="6">
    <location>
        <begin position="187"/>
        <end position="226"/>
    </location>
</feature>
<dbReference type="PANTHER" id="PTHR11638">
    <property type="entry name" value="ATP-DEPENDENT CLP PROTEASE"/>
    <property type="match status" value="1"/>
</dbReference>
<evidence type="ECO:0000256" key="5">
    <source>
        <dbReference type="SAM" id="Coils"/>
    </source>
</evidence>
<dbReference type="InterPro" id="IPR028299">
    <property type="entry name" value="ClpA/B_CS2"/>
</dbReference>
<gene>
    <name evidence="8" type="ORF">PPROV_000313200</name>
</gene>
<dbReference type="InterPro" id="IPR027417">
    <property type="entry name" value="P-loop_NTPase"/>
</dbReference>
<dbReference type="EMBL" id="BNJQ01000007">
    <property type="protein sequence ID" value="GHP04378.1"/>
    <property type="molecule type" value="Genomic_DNA"/>
</dbReference>